<dbReference type="InterPro" id="IPR050189">
    <property type="entry name" value="MFS_Efflux_Transporters"/>
</dbReference>
<comment type="subcellular location">
    <subcellularLocation>
        <location evidence="1">Cell membrane</location>
        <topology evidence="1">Multi-pass membrane protein</topology>
    </subcellularLocation>
</comment>
<evidence type="ECO:0000256" key="6">
    <source>
        <dbReference type="SAM" id="Phobius"/>
    </source>
</evidence>
<evidence type="ECO:0000256" key="2">
    <source>
        <dbReference type="ARBA" id="ARBA00022475"/>
    </source>
</evidence>
<organism evidence="8 9">
    <name type="scientific">Moraxella pluranimalium</name>
    <dbReference type="NCBI Taxonomy" id="470453"/>
    <lineage>
        <taxon>Bacteria</taxon>
        <taxon>Pseudomonadati</taxon>
        <taxon>Pseudomonadota</taxon>
        <taxon>Gammaproteobacteria</taxon>
        <taxon>Moraxellales</taxon>
        <taxon>Moraxellaceae</taxon>
        <taxon>Moraxella</taxon>
    </lineage>
</organism>
<feature type="transmembrane region" description="Helical" evidence="6">
    <location>
        <begin position="241"/>
        <end position="261"/>
    </location>
</feature>
<keyword evidence="2" id="KW-1003">Cell membrane</keyword>
<dbReference type="Gene3D" id="1.20.1250.20">
    <property type="entry name" value="MFS general substrate transporter like domains"/>
    <property type="match status" value="1"/>
</dbReference>
<proteinExistence type="predicted"/>
<evidence type="ECO:0000256" key="5">
    <source>
        <dbReference type="ARBA" id="ARBA00023136"/>
    </source>
</evidence>
<dbReference type="RefSeq" id="WP_078253515.1">
    <property type="nucleotide sequence ID" value="NZ_MUYU01000006.1"/>
</dbReference>
<dbReference type="Pfam" id="PF07690">
    <property type="entry name" value="MFS_1"/>
    <property type="match status" value="1"/>
</dbReference>
<dbReference type="PANTHER" id="PTHR43124">
    <property type="entry name" value="PURINE EFFLUX PUMP PBUE"/>
    <property type="match status" value="1"/>
</dbReference>
<feature type="domain" description="Major facilitator superfamily (MFS) profile" evidence="7">
    <location>
        <begin position="10"/>
        <end position="383"/>
    </location>
</feature>
<keyword evidence="9" id="KW-1185">Reference proteome</keyword>
<dbReference type="InterPro" id="IPR036259">
    <property type="entry name" value="MFS_trans_sf"/>
</dbReference>
<dbReference type="InterPro" id="IPR011701">
    <property type="entry name" value="MFS"/>
</dbReference>
<evidence type="ECO:0000313" key="8">
    <source>
        <dbReference type="EMBL" id="OOS25755.1"/>
    </source>
</evidence>
<feature type="transmembrane region" description="Helical" evidence="6">
    <location>
        <begin position="7"/>
        <end position="32"/>
    </location>
</feature>
<dbReference type="STRING" id="470453.B0680_02775"/>
<feature type="transmembrane region" description="Helical" evidence="6">
    <location>
        <begin position="135"/>
        <end position="153"/>
    </location>
</feature>
<evidence type="ECO:0000313" key="9">
    <source>
        <dbReference type="Proteomes" id="UP000189800"/>
    </source>
</evidence>
<reference evidence="8 9" key="1">
    <citation type="submission" date="2017-02" db="EMBL/GenBank/DDBJ databases">
        <title>Draft genome sequence of Moraxella pluranimalium CCUG 54913T type strain.</title>
        <authorList>
            <person name="Salva-Serra F."/>
            <person name="Engstrom-Jakobsson H."/>
            <person name="Thorell K."/>
            <person name="Jaen-Luchoro D."/>
            <person name="Gonzales-Siles L."/>
            <person name="Karlsson R."/>
            <person name="Yazdan S."/>
            <person name="Boulund F."/>
            <person name="Johnning A."/>
            <person name="Engstrand L."/>
            <person name="Kristiansson E."/>
            <person name="Moore E."/>
        </authorList>
    </citation>
    <scope>NUCLEOTIDE SEQUENCE [LARGE SCALE GENOMIC DNA]</scope>
    <source>
        <strain evidence="8 9">CCUG 54913</strain>
    </source>
</reference>
<feature type="transmembrane region" description="Helical" evidence="6">
    <location>
        <begin position="165"/>
        <end position="187"/>
    </location>
</feature>
<feature type="transmembrane region" description="Helical" evidence="6">
    <location>
        <begin position="101"/>
        <end position="123"/>
    </location>
</feature>
<feature type="transmembrane region" description="Helical" evidence="6">
    <location>
        <begin position="297"/>
        <end position="318"/>
    </location>
</feature>
<feature type="transmembrane region" description="Helical" evidence="6">
    <location>
        <begin position="273"/>
        <end position="291"/>
    </location>
</feature>
<dbReference type="GO" id="GO:0005886">
    <property type="term" value="C:plasma membrane"/>
    <property type="evidence" value="ECO:0007669"/>
    <property type="project" value="UniProtKB-SubCell"/>
</dbReference>
<feature type="transmembrane region" description="Helical" evidence="6">
    <location>
        <begin position="361"/>
        <end position="379"/>
    </location>
</feature>
<dbReference type="NCBIfam" id="NF002921">
    <property type="entry name" value="PRK03545.1"/>
    <property type="match status" value="1"/>
</dbReference>
<evidence type="ECO:0000256" key="4">
    <source>
        <dbReference type="ARBA" id="ARBA00022989"/>
    </source>
</evidence>
<accession>A0A1T0CTS4</accession>
<dbReference type="EMBL" id="MUYU01000006">
    <property type="protein sequence ID" value="OOS25755.1"/>
    <property type="molecule type" value="Genomic_DNA"/>
</dbReference>
<evidence type="ECO:0000256" key="3">
    <source>
        <dbReference type="ARBA" id="ARBA00022692"/>
    </source>
</evidence>
<protein>
    <submittedName>
        <fullName evidence="8">Sugar transporter</fullName>
    </submittedName>
</protein>
<gene>
    <name evidence="8" type="ORF">B0680_02775</name>
</gene>
<keyword evidence="4 6" id="KW-1133">Transmembrane helix</keyword>
<dbReference type="OrthoDB" id="9788453at2"/>
<sequence>MTHAQQSFVPVIILALSAFVFNTTEFIPIALLTDIGASFDMTASQTGVMMTVYAWIVALLSLPMMLLTATIERKKLLLALFALFVISHGVSYLATSFTMLLISRTMVALTHAVFWSITASLVVRLAPDGKQTQALGLLSTGGALATVLGLPLGRVLGQLLDWRTSFGVIGVIGLVIMLLLAYLLPRLPAQNSGNLSSLPDIFLHNKPLLGVYLMIVLAITAHFGAYSYIEPFVLTATDFGADFATMVLLIFGVAGIVASILFGRYYEKLGNRFIGLAFGGMLIGLMALAPMSGFQTVWTVFVFVWGVSLTALALSLQIRVLKLAPKATDVAMSIFSGIFNVGIGGGAMVGSLVIAGLGIGMIGYVGALILMGAFGVFLYSKKA</sequence>
<keyword evidence="8" id="KW-0813">Transport</keyword>
<feature type="transmembrane region" description="Helical" evidence="6">
    <location>
        <begin position="330"/>
        <end position="355"/>
    </location>
</feature>
<dbReference type="GO" id="GO:0022857">
    <property type="term" value="F:transmembrane transporter activity"/>
    <property type="evidence" value="ECO:0007669"/>
    <property type="project" value="InterPro"/>
</dbReference>
<comment type="caution">
    <text evidence="8">The sequence shown here is derived from an EMBL/GenBank/DDBJ whole genome shotgun (WGS) entry which is preliminary data.</text>
</comment>
<keyword evidence="5 6" id="KW-0472">Membrane</keyword>
<keyword evidence="3 6" id="KW-0812">Transmembrane</keyword>
<dbReference type="Proteomes" id="UP000189800">
    <property type="component" value="Unassembled WGS sequence"/>
</dbReference>
<evidence type="ECO:0000256" key="1">
    <source>
        <dbReference type="ARBA" id="ARBA00004651"/>
    </source>
</evidence>
<dbReference type="AlphaFoldDB" id="A0A1T0CTS4"/>
<evidence type="ECO:0000259" key="7">
    <source>
        <dbReference type="PROSITE" id="PS50850"/>
    </source>
</evidence>
<keyword evidence="8" id="KW-0762">Sugar transport</keyword>
<dbReference type="SUPFAM" id="SSF103473">
    <property type="entry name" value="MFS general substrate transporter"/>
    <property type="match status" value="1"/>
</dbReference>
<feature type="transmembrane region" description="Helical" evidence="6">
    <location>
        <begin position="76"/>
        <end position="95"/>
    </location>
</feature>
<dbReference type="PROSITE" id="PS50850">
    <property type="entry name" value="MFS"/>
    <property type="match status" value="1"/>
</dbReference>
<feature type="transmembrane region" description="Helical" evidence="6">
    <location>
        <begin position="208"/>
        <end position="229"/>
    </location>
</feature>
<dbReference type="CDD" id="cd17324">
    <property type="entry name" value="MFS_NepI_like"/>
    <property type="match status" value="1"/>
</dbReference>
<name>A0A1T0CTS4_9GAMM</name>
<feature type="transmembrane region" description="Helical" evidence="6">
    <location>
        <begin position="52"/>
        <end position="69"/>
    </location>
</feature>
<dbReference type="PANTHER" id="PTHR43124:SF4">
    <property type="entry name" value="SUGAR EFFLUX TRANSPORTER"/>
    <property type="match status" value="1"/>
</dbReference>
<dbReference type="InterPro" id="IPR020846">
    <property type="entry name" value="MFS_dom"/>
</dbReference>